<name>A0A0B0P0N4_GOSAR</name>
<protein>
    <submittedName>
        <fullName evidence="1">Uncharacterized protein</fullName>
    </submittedName>
</protein>
<keyword evidence="2" id="KW-1185">Reference proteome</keyword>
<dbReference type="EMBL" id="KN410639">
    <property type="protein sequence ID" value="KHG18457.1"/>
    <property type="molecule type" value="Genomic_DNA"/>
</dbReference>
<reference evidence="2" key="1">
    <citation type="submission" date="2014-09" db="EMBL/GenBank/DDBJ databases">
        <authorList>
            <person name="Mudge J."/>
            <person name="Ramaraj T."/>
            <person name="Lindquist I.E."/>
            <person name="Bharti A.K."/>
            <person name="Sundararajan A."/>
            <person name="Cameron C.T."/>
            <person name="Woodward J.E."/>
            <person name="May G.D."/>
            <person name="Brubaker C."/>
            <person name="Broadhvest J."/>
            <person name="Wilkins T.A."/>
        </authorList>
    </citation>
    <scope>NUCLEOTIDE SEQUENCE</scope>
    <source>
        <strain evidence="2">cv. AKA8401</strain>
    </source>
</reference>
<dbReference type="AlphaFoldDB" id="A0A0B0P0N4"/>
<accession>A0A0B0P0N4</accession>
<proteinExistence type="predicted"/>
<gene>
    <name evidence="1" type="ORF">F383_08837</name>
</gene>
<evidence type="ECO:0000313" key="1">
    <source>
        <dbReference type="EMBL" id="KHG18457.1"/>
    </source>
</evidence>
<dbReference type="Proteomes" id="UP000032142">
    <property type="component" value="Unassembled WGS sequence"/>
</dbReference>
<organism evidence="1 2">
    <name type="scientific">Gossypium arboreum</name>
    <name type="common">Tree cotton</name>
    <name type="synonym">Gossypium nanking</name>
    <dbReference type="NCBI Taxonomy" id="29729"/>
    <lineage>
        <taxon>Eukaryota</taxon>
        <taxon>Viridiplantae</taxon>
        <taxon>Streptophyta</taxon>
        <taxon>Embryophyta</taxon>
        <taxon>Tracheophyta</taxon>
        <taxon>Spermatophyta</taxon>
        <taxon>Magnoliopsida</taxon>
        <taxon>eudicotyledons</taxon>
        <taxon>Gunneridae</taxon>
        <taxon>Pentapetalae</taxon>
        <taxon>rosids</taxon>
        <taxon>malvids</taxon>
        <taxon>Malvales</taxon>
        <taxon>Malvaceae</taxon>
        <taxon>Malvoideae</taxon>
        <taxon>Gossypium</taxon>
    </lineage>
</organism>
<evidence type="ECO:0000313" key="2">
    <source>
        <dbReference type="Proteomes" id="UP000032142"/>
    </source>
</evidence>
<sequence>MATRHACVPGRGILTLNCRVPQGTHDRVT</sequence>